<accession>S8D1F9</accession>
<dbReference type="AlphaFoldDB" id="S8D1F9"/>
<dbReference type="Gene3D" id="3.20.180.10">
    <property type="entry name" value="PNP-oxidase-like"/>
    <property type="match status" value="1"/>
</dbReference>
<dbReference type="OrthoDB" id="1070053at2759"/>
<protein>
    <submittedName>
        <fullName evidence="2">Uncharacterized protein</fullName>
    </submittedName>
</protein>
<keyword evidence="3" id="KW-1185">Reference proteome</keyword>
<organism evidence="2 3">
    <name type="scientific">Genlisea aurea</name>
    <dbReference type="NCBI Taxonomy" id="192259"/>
    <lineage>
        <taxon>Eukaryota</taxon>
        <taxon>Viridiplantae</taxon>
        <taxon>Streptophyta</taxon>
        <taxon>Embryophyta</taxon>
        <taxon>Tracheophyta</taxon>
        <taxon>Spermatophyta</taxon>
        <taxon>Magnoliopsida</taxon>
        <taxon>eudicotyledons</taxon>
        <taxon>Gunneridae</taxon>
        <taxon>Pentapetalae</taxon>
        <taxon>asterids</taxon>
        <taxon>lamiids</taxon>
        <taxon>Lamiales</taxon>
        <taxon>Lentibulariaceae</taxon>
        <taxon>Genlisea</taxon>
    </lineage>
</organism>
<dbReference type="PANTHER" id="PTHR13343:SF28">
    <property type="entry name" value="PENTATRICOPEPTIDE REPEAT (PPR) SUPERFAMILY PROTEIN"/>
    <property type="match status" value="1"/>
</dbReference>
<dbReference type="PANTHER" id="PTHR13343">
    <property type="entry name" value="CREG1 PROTEIN"/>
    <property type="match status" value="1"/>
</dbReference>
<comment type="caution">
    <text evidence="2">The sequence shown here is derived from an EMBL/GenBank/DDBJ whole genome shotgun (WGS) entry which is preliminary data.</text>
</comment>
<dbReference type="SUPFAM" id="SSF50475">
    <property type="entry name" value="FMN-binding split barrel"/>
    <property type="match status" value="1"/>
</dbReference>
<proteinExistence type="predicted"/>
<feature type="compositionally biased region" description="Acidic residues" evidence="1">
    <location>
        <begin position="191"/>
        <end position="219"/>
    </location>
</feature>
<evidence type="ECO:0000313" key="2">
    <source>
        <dbReference type="EMBL" id="EPS73614.1"/>
    </source>
</evidence>
<evidence type="ECO:0000256" key="1">
    <source>
        <dbReference type="SAM" id="MobiDB-lite"/>
    </source>
</evidence>
<name>S8D1F9_9LAMI</name>
<dbReference type="InterPro" id="IPR037119">
    <property type="entry name" value="Haem_oxidase_HugZ-like_sf"/>
</dbReference>
<feature type="region of interest" description="Disordered" evidence="1">
    <location>
        <begin position="188"/>
        <end position="250"/>
    </location>
</feature>
<feature type="region of interest" description="Disordered" evidence="1">
    <location>
        <begin position="305"/>
        <end position="328"/>
    </location>
</feature>
<dbReference type="Proteomes" id="UP000015453">
    <property type="component" value="Unassembled WGS sequence"/>
</dbReference>
<reference evidence="2 3" key="1">
    <citation type="journal article" date="2013" name="BMC Genomics">
        <title>The miniature genome of a carnivorous plant Genlisea aurea contains a low number of genes and short non-coding sequences.</title>
        <authorList>
            <person name="Leushkin E.V."/>
            <person name="Sutormin R.A."/>
            <person name="Nabieva E.R."/>
            <person name="Penin A.A."/>
            <person name="Kondrashov A.S."/>
            <person name="Logacheva M.D."/>
        </authorList>
    </citation>
    <scope>NUCLEOTIDE SEQUENCE [LARGE SCALE GENOMIC DNA]</scope>
</reference>
<evidence type="ECO:0000313" key="3">
    <source>
        <dbReference type="Proteomes" id="UP000015453"/>
    </source>
</evidence>
<sequence length="472" mass="52327">MLMMETHAAAGAGFCSPNFRWSSAAVSHSAAAFCIRRRRHGRCGVRVKIANGIRASAREDSDSDLGSVKQHAKPQRYHPFEELEPDMMENGEASLTPAETCRTIIEVNSKATLMFSGFVNDEVHENIFWPDLPYVTDERGNIYFQVKNDEDILQTLTTEEIVVQAIIGLDAAEMINEMEALGQSELSFSGDEMDDENSEFDDEDEEDEDGGGGGDEDNYEKDWVAVLDGGNEDDDEESDESVGDWGKLETLSSSHPMDFAKKIAEVASDEPLDFMDQPSAGLAIQGILRPAFIEDPSVVIYKHGDEEKPEYGNLGHSNEEESGEDGEEVEEKDGFSFYKLEMVKIQLVCANGQQTYVDPEDFRRAQPDAIAHSAANIISRVKDGGEKSAQALKSLCWRCKGVQVDEGSLIGVDSLGFDVRVCSATQIQTLRFAFKKRVGASSEYSAERQLNDLLFPRAHKHHQKKEARPTES</sequence>
<dbReference type="EMBL" id="AUSU01000377">
    <property type="protein sequence ID" value="EPS73614.1"/>
    <property type="molecule type" value="Genomic_DNA"/>
</dbReference>
<feature type="compositionally biased region" description="Acidic residues" evidence="1">
    <location>
        <begin position="230"/>
        <end position="242"/>
    </location>
</feature>
<gene>
    <name evidence="2" type="ORF">M569_01143</name>
</gene>